<dbReference type="Pfam" id="PF04116">
    <property type="entry name" value="FA_hydroxylase"/>
    <property type="match status" value="1"/>
</dbReference>
<gene>
    <name evidence="7" type="ORF">LTR36_002245</name>
</gene>
<keyword evidence="8" id="KW-1185">Reference proteome</keyword>
<keyword evidence="2 5" id="KW-0812">Transmembrane</keyword>
<dbReference type="GO" id="GO:0016020">
    <property type="term" value="C:membrane"/>
    <property type="evidence" value="ECO:0007669"/>
    <property type="project" value="UniProtKB-SubCell"/>
</dbReference>
<sequence>MSWWIPVEIGLYAIILDFWFYWYHRYMHEFDGLWKYHRAHHLTKHPNPLLAIYADTDQDVFDIAFILLMTWDTIKLMGFPMGFYNWWLCHQYIMFTELWDHIGLRLFVTPPTTATLLLKLVDAEIIMEDHDLHHRKGRKKSNNYGKQTRLWDRNFGTRLERYESIFSQH</sequence>
<dbReference type="InterPro" id="IPR006694">
    <property type="entry name" value="Fatty_acid_hydroxylase"/>
</dbReference>
<evidence type="ECO:0000256" key="5">
    <source>
        <dbReference type="SAM" id="Phobius"/>
    </source>
</evidence>
<evidence type="ECO:0000256" key="1">
    <source>
        <dbReference type="ARBA" id="ARBA00004370"/>
    </source>
</evidence>
<accession>A0AAV9JLE4</accession>
<evidence type="ECO:0000256" key="3">
    <source>
        <dbReference type="ARBA" id="ARBA00022989"/>
    </source>
</evidence>
<dbReference type="InterPro" id="IPR050307">
    <property type="entry name" value="Sterol_Desaturase_Related"/>
</dbReference>
<keyword evidence="3 5" id="KW-1133">Transmembrane helix</keyword>
<dbReference type="EMBL" id="JAVFHQ010000016">
    <property type="protein sequence ID" value="KAK4546108.1"/>
    <property type="molecule type" value="Genomic_DNA"/>
</dbReference>
<dbReference type="AlphaFoldDB" id="A0AAV9JLE4"/>
<evidence type="ECO:0000313" key="7">
    <source>
        <dbReference type="EMBL" id="KAK4546108.1"/>
    </source>
</evidence>
<feature type="domain" description="Fatty acid hydroxylase" evidence="6">
    <location>
        <begin position="11"/>
        <end position="157"/>
    </location>
</feature>
<dbReference type="GO" id="GO:0005506">
    <property type="term" value="F:iron ion binding"/>
    <property type="evidence" value="ECO:0007669"/>
    <property type="project" value="InterPro"/>
</dbReference>
<evidence type="ECO:0000313" key="8">
    <source>
        <dbReference type="Proteomes" id="UP001324427"/>
    </source>
</evidence>
<organism evidence="7 8">
    <name type="scientific">Oleoguttula mirabilis</name>
    <dbReference type="NCBI Taxonomy" id="1507867"/>
    <lineage>
        <taxon>Eukaryota</taxon>
        <taxon>Fungi</taxon>
        <taxon>Dikarya</taxon>
        <taxon>Ascomycota</taxon>
        <taxon>Pezizomycotina</taxon>
        <taxon>Dothideomycetes</taxon>
        <taxon>Dothideomycetidae</taxon>
        <taxon>Mycosphaerellales</taxon>
        <taxon>Teratosphaeriaceae</taxon>
        <taxon>Oleoguttula</taxon>
    </lineage>
</organism>
<keyword evidence="4 5" id="KW-0472">Membrane</keyword>
<evidence type="ECO:0000256" key="4">
    <source>
        <dbReference type="ARBA" id="ARBA00023136"/>
    </source>
</evidence>
<protein>
    <recommendedName>
        <fullName evidence="6">Fatty acid hydroxylase domain-containing protein</fullName>
    </recommendedName>
</protein>
<comment type="caution">
    <text evidence="7">The sequence shown here is derived from an EMBL/GenBank/DDBJ whole genome shotgun (WGS) entry which is preliminary data.</text>
</comment>
<dbReference type="GO" id="GO:0016491">
    <property type="term" value="F:oxidoreductase activity"/>
    <property type="evidence" value="ECO:0007669"/>
    <property type="project" value="InterPro"/>
</dbReference>
<evidence type="ECO:0000256" key="2">
    <source>
        <dbReference type="ARBA" id="ARBA00022692"/>
    </source>
</evidence>
<feature type="transmembrane region" description="Helical" evidence="5">
    <location>
        <begin position="6"/>
        <end position="23"/>
    </location>
</feature>
<proteinExistence type="predicted"/>
<comment type="subcellular location">
    <subcellularLocation>
        <location evidence="1">Membrane</location>
    </subcellularLocation>
</comment>
<evidence type="ECO:0000259" key="6">
    <source>
        <dbReference type="Pfam" id="PF04116"/>
    </source>
</evidence>
<dbReference type="GO" id="GO:0008610">
    <property type="term" value="P:lipid biosynthetic process"/>
    <property type="evidence" value="ECO:0007669"/>
    <property type="project" value="InterPro"/>
</dbReference>
<dbReference type="Proteomes" id="UP001324427">
    <property type="component" value="Unassembled WGS sequence"/>
</dbReference>
<name>A0AAV9JLE4_9PEZI</name>
<reference evidence="7 8" key="1">
    <citation type="submission" date="2021-11" db="EMBL/GenBank/DDBJ databases">
        <title>Black yeast isolated from Biological Soil Crust.</title>
        <authorList>
            <person name="Kurbessoian T."/>
        </authorList>
    </citation>
    <scope>NUCLEOTIDE SEQUENCE [LARGE SCALE GENOMIC DNA]</scope>
    <source>
        <strain evidence="7 8">CCFEE 5522</strain>
    </source>
</reference>
<dbReference type="PANTHER" id="PTHR11863">
    <property type="entry name" value="STEROL DESATURASE"/>
    <property type="match status" value="1"/>
</dbReference>